<evidence type="ECO:0000256" key="3">
    <source>
        <dbReference type="SAM" id="Phobius"/>
    </source>
</evidence>
<dbReference type="EMBL" id="BMAT01007723">
    <property type="protein sequence ID" value="GFR69817.1"/>
    <property type="molecule type" value="Genomic_DNA"/>
</dbReference>
<comment type="caution">
    <text evidence="6">The sequence shown here is derived from an EMBL/GenBank/DDBJ whole genome shotgun (WGS) entry which is preliminary data.</text>
</comment>
<dbReference type="PRINTS" id="PR01504">
    <property type="entry name" value="PNCREATITSAP"/>
</dbReference>
<evidence type="ECO:0000256" key="4">
    <source>
        <dbReference type="SAM" id="SignalP"/>
    </source>
</evidence>
<keyword evidence="3" id="KW-0812">Transmembrane</keyword>
<name>A0AAV4F8W3_9GAST</name>
<dbReference type="Proteomes" id="UP000762676">
    <property type="component" value="Unassembled WGS sequence"/>
</dbReference>
<dbReference type="InterPro" id="IPR016186">
    <property type="entry name" value="C-type_lectin-like/link_sf"/>
</dbReference>
<keyword evidence="4" id="KW-0732">Signal</keyword>
<dbReference type="SUPFAM" id="SSF56436">
    <property type="entry name" value="C-type lectin-like"/>
    <property type="match status" value="1"/>
</dbReference>
<gene>
    <name evidence="6" type="ORF">ElyMa_003768000</name>
</gene>
<protein>
    <submittedName>
        <fullName evidence="6">Macrophage mannose receptor 1</fullName>
    </submittedName>
</protein>
<evidence type="ECO:0000313" key="7">
    <source>
        <dbReference type="Proteomes" id="UP000762676"/>
    </source>
</evidence>
<evidence type="ECO:0000256" key="2">
    <source>
        <dbReference type="SAM" id="MobiDB-lite"/>
    </source>
</evidence>
<evidence type="ECO:0000313" key="6">
    <source>
        <dbReference type="EMBL" id="GFR69817.1"/>
    </source>
</evidence>
<dbReference type="CDD" id="cd00037">
    <property type="entry name" value="CLECT"/>
    <property type="match status" value="1"/>
</dbReference>
<evidence type="ECO:0000256" key="1">
    <source>
        <dbReference type="ARBA" id="ARBA00023157"/>
    </source>
</evidence>
<dbReference type="Pfam" id="PF00059">
    <property type="entry name" value="Lectin_C"/>
    <property type="match status" value="1"/>
</dbReference>
<feature type="chain" id="PRO_5043797529" evidence="4">
    <location>
        <begin position="21"/>
        <end position="362"/>
    </location>
</feature>
<feature type="region of interest" description="Disordered" evidence="2">
    <location>
        <begin position="305"/>
        <end position="362"/>
    </location>
</feature>
<feature type="compositionally biased region" description="Acidic residues" evidence="2">
    <location>
        <begin position="334"/>
        <end position="362"/>
    </location>
</feature>
<proteinExistence type="predicted"/>
<keyword evidence="3" id="KW-0472">Membrane</keyword>
<sequence length="362" mass="39583">MTAFFSVELYFAVIALLTLGEGPHASSLVQHVSIGKEFSTKCDGKIAGVDGISAVRGVTIFKNGTKIYDAKPNSKPTIDPSVSSWKINVTWYPGSSNPTGFNVTIKIPSAKKKDEGRLQCQASGKGKELLTYLFVHDGGFDSLCPEKWGAYPPLEKCVYVDPKMSKKWSEANSHCKDEHSGQLVVIPDQAFDEYLTSTLGLKTGKVWIGLTDKEKESTFKWTSGKEATYKNWASAPQASKTKNCVQKDMQGGAWQDEDCNKTLPFICEQKSSQGLTLMQMLMIGGAVLGGVLVIGLIGFCWTRRPRSSSSKSDGPAGEGDAASKAPDDASVSEMEADDEEDEEDEDEFLEEEDEEEEDYDDD</sequence>
<organism evidence="6 7">
    <name type="scientific">Elysia marginata</name>
    <dbReference type="NCBI Taxonomy" id="1093978"/>
    <lineage>
        <taxon>Eukaryota</taxon>
        <taxon>Metazoa</taxon>
        <taxon>Spiralia</taxon>
        <taxon>Lophotrochozoa</taxon>
        <taxon>Mollusca</taxon>
        <taxon>Gastropoda</taxon>
        <taxon>Heterobranchia</taxon>
        <taxon>Euthyneura</taxon>
        <taxon>Panpulmonata</taxon>
        <taxon>Sacoglossa</taxon>
        <taxon>Placobranchoidea</taxon>
        <taxon>Plakobranchidae</taxon>
        <taxon>Elysia</taxon>
    </lineage>
</organism>
<dbReference type="InterPro" id="IPR016187">
    <property type="entry name" value="CTDL_fold"/>
</dbReference>
<evidence type="ECO:0000259" key="5">
    <source>
        <dbReference type="PROSITE" id="PS50041"/>
    </source>
</evidence>
<keyword evidence="6" id="KW-0675">Receptor</keyword>
<dbReference type="AlphaFoldDB" id="A0AAV4F8W3"/>
<dbReference type="PROSITE" id="PS50041">
    <property type="entry name" value="C_TYPE_LECTIN_2"/>
    <property type="match status" value="1"/>
</dbReference>
<dbReference type="InterPro" id="IPR001304">
    <property type="entry name" value="C-type_lectin-like"/>
</dbReference>
<dbReference type="SMART" id="SM00034">
    <property type="entry name" value="CLECT"/>
    <property type="match status" value="1"/>
</dbReference>
<dbReference type="PANTHER" id="PTHR22803">
    <property type="entry name" value="MANNOSE, PHOSPHOLIPASE, LECTIN RECEPTOR RELATED"/>
    <property type="match status" value="1"/>
</dbReference>
<dbReference type="PROSITE" id="PS00615">
    <property type="entry name" value="C_TYPE_LECTIN_1"/>
    <property type="match status" value="1"/>
</dbReference>
<keyword evidence="1" id="KW-1015">Disulfide bond</keyword>
<keyword evidence="3" id="KW-1133">Transmembrane helix</keyword>
<keyword evidence="7" id="KW-1185">Reference proteome</keyword>
<reference evidence="6 7" key="1">
    <citation type="journal article" date="2021" name="Elife">
        <title>Chloroplast acquisition without the gene transfer in kleptoplastic sea slugs, Plakobranchus ocellatus.</title>
        <authorList>
            <person name="Maeda T."/>
            <person name="Takahashi S."/>
            <person name="Yoshida T."/>
            <person name="Shimamura S."/>
            <person name="Takaki Y."/>
            <person name="Nagai Y."/>
            <person name="Toyoda A."/>
            <person name="Suzuki Y."/>
            <person name="Arimoto A."/>
            <person name="Ishii H."/>
            <person name="Satoh N."/>
            <person name="Nishiyama T."/>
            <person name="Hasebe M."/>
            <person name="Maruyama T."/>
            <person name="Minagawa J."/>
            <person name="Obokata J."/>
            <person name="Shigenobu S."/>
        </authorList>
    </citation>
    <scope>NUCLEOTIDE SEQUENCE [LARGE SCALE GENOMIC DNA]</scope>
</reference>
<feature type="transmembrane region" description="Helical" evidence="3">
    <location>
        <begin position="277"/>
        <end position="301"/>
    </location>
</feature>
<dbReference type="InterPro" id="IPR050111">
    <property type="entry name" value="C-type_lectin/snaclec_domain"/>
</dbReference>
<feature type="domain" description="C-type lectin" evidence="5">
    <location>
        <begin position="156"/>
        <end position="268"/>
    </location>
</feature>
<dbReference type="Gene3D" id="3.10.100.10">
    <property type="entry name" value="Mannose-Binding Protein A, subunit A"/>
    <property type="match status" value="1"/>
</dbReference>
<feature type="signal peptide" evidence="4">
    <location>
        <begin position="1"/>
        <end position="20"/>
    </location>
</feature>
<dbReference type="InterPro" id="IPR018378">
    <property type="entry name" value="C-type_lectin_CS"/>
</dbReference>
<accession>A0AAV4F8W3</accession>